<sequence>MVYVISKDFVHVSFTVLCKKMVGFQEAYLSCKKTSIIEPSHKNSSIVSVSAGATHLTPQHLTKSHYYLLTNIFCVKRFFIELVYIE</sequence>
<dbReference type="AlphaFoldDB" id="A0A7R7ELW8"/>
<reference evidence="1 2" key="1">
    <citation type="submission" date="2020-11" db="EMBL/GenBank/DDBJ databases">
        <title>Draft genome sequencing of a Lachnospiraceae strain isolated from anoxic soil subjected to BSD treatment.</title>
        <authorList>
            <person name="Uek A."/>
            <person name="Tonouchi A."/>
        </authorList>
    </citation>
    <scope>NUCLEOTIDE SEQUENCE [LARGE SCALE GENOMIC DNA]</scope>
    <source>
        <strain evidence="1 2">TB5</strain>
    </source>
</reference>
<evidence type="ECO:0000313" key="2">
    <source>
        <dbReference type="Proteomes" id="UP000595897"/>
    </source>
</evidence>
<proteinExistence type="predicted"/>
<organism evidence="1 2">
    <name type="scientific">Anaeromicropila herbilytica</name>
    <dbReference type="NCBI Taxonomy" id="2785025"/>
    <lineage>
        <taxon>Bacteria</taxon>
        <taxon>Bacillati</taxon>
        <taxon>Bacillota</taxon>
        <taxon>Clostridia</taxon>
        <taxon>Lachnospirales</taxon>
        <taxon>Lachnospiraceae</taxon>
        <taxon>Anaeromicropila</taxon>
    </lineage>
</organism>
<protein>
    <submittedName>
        <fullName evidence="1">Uncharacterized protein</fullName>
    </submittedName>
</protein>
<dbReference type="EMBL" id="AP024169">
    <property type="protein sequence ID" value="BCN31290.1"/>
    <property type="molecule type" value="Genomic_DNA"/>
</dbReference>
<evidence type="ECO:0000313" key="1">
    <source>
        <dbReference type="EMBL" id="BCN31290.1"/>
    </source>
</evidence>
<keyword evidence="2" id="KW-1185">Reference proteome</keyword>
<dbReference type="KEGG" id="ahb:bsdtb5_25850"/>
<dbReference type="Proteomes" id="UP000595897">
    <property type="component" value="Chromosome"/>
</dbReference>
<accession>A0A7R7ELW8</accession>
<gene>
    <name evidence="1" type="ORF">bsdtb5_25850</name>
</gene>
<name>A0A7R7ELW8_9FIRM</name>